<gene>
    <name evidence="5" type="primary">rpmC</name>
</gene>
<dbReference type="Pfam" id="PF00831">
    <property type="entry name" value="Ribosomal_L29"/>
    <property type="match status" value="1"/>
</dbReference>
<dbReference type="PROSITE" id="PS00579">
    <property type="entry name" value="RIBOSOMAL_L29"/>
    <property type="match status" value="1"/>
</dbReference>
<proteinExistence type="inferred from homology"/>
<keyword evidence="3 5" id="KW-0687">Ribonucleoprotein</keyword>
<sequence>MKKKEKTELRKKTQEELVQSLGDKKLELQKAMTNMKAGKEKNLKKVKLIRREIAQISTIIHEMELMKDLGEIPESGKDESGKGS</sequence>
<dbReference type="AlphaFoldDB" id="A0A0H4T5F7"/>
<organism evidence="6">
    <name type="scientific">uncultured Microgenomates bacterium Rifle_16ft_4_minimus_37836</name>
    <dbReference type="NCBI Taxonomy" id="1665115"/>
    <lineage>
        <taxon>Bacteria</taxon>
        <taxon>Candidatus Microgenomatota</taxon>
        <taxon>environmental samples</taxon>
    </lineage>
</organism>
<dbReference type="SUPFAM" id="SSF46561">
    <property type="entry name" value="Ribosomal protein L29 (L29p)"/>
    <property type="match status" value="1"/>
</dbReference>
<dbReference type="NCBIfam" id="TIGR00012">
    <property type="entry name" value="L29"/>
    <property type="match status" value="1"/>
</dbReference>
<accession>A0A0H4T5F7</accession>
<dbReference type="GO" id="GO:0005840">
    <property type="term" value="C:ribosome"/>
    <property type="evidence" value="ECO:0007669"/>
    <property type="project" value="UniProtKB-KW"/>
</dbReference>
<dbReference type="Gene3D" id="1.10.287.310">
    <property type="match status" value="1"/>
</dbReference>
<dbReference type="InterPro" id="IPR036049">
    <property type="entry name" value="Ribosomal_uL29_sf"/>
</dbReference>
<reference evidence="6" key="1">
    <citation type="journal article" date="2015" name="ISME J.">
        <title>Aquifer environment selects for microbial species cohorts in sediment and groundwater.</title>
        <authorList>
            <person name="Hug L.A."/>
            <person name="Thomas B.C."/>
            <person name="Brown C.T."/>
            <person name="Frischkorn K.R."/>
            <person name="Williams K.H."/>
            <person name="Tringe S.G."/>
            <person name="Banfield J.F."/>
        </authorList>
    </citation>
    <scope>NUCLEOTIDE SEQUENCE</scope>
</reference>
<name>A0A0H4T5F7_9BACT</name>
<dbReference type="GO" id="GO:0006412">
    <property type="term" value="P:translation"/>
    <property type="evidence" value="ECO:0007669"/>
    <property type="project" value="UniProtKB-UniRule"/>
</dbReference>
<evidence type="ECO:0000256" key="5">
    <source>
        <dbReference type="HAMAP-Rule" id="MF_00374"/>
    </source>
</evidence>
<evidence type="ECO:0000313" key="6">
    <source>
        <dbReference type="EMBL" id="AKQ02943.1"/>
    </source>
</evidence>
<keyword evidence="2 5" id="KW-0689">Ribosomal protein</keyword>
<dbReference type="InterPro" id="IPR018254">
    <property type="entry name" value="Ribosomal_uL29_CS"/>
</dbReference>
<dbReference type="EMBL" id="KT007005">
    <property type="protein sequence ID" value="AKQ02943.1"/>
    <property type="molecule type" value="Genomic_DNA"/>
</dbReference>
<evidence type="ECO:0000256" key="2">
    <source>
        <dbReference type="ARBA" id="ARBA00022980"/>
    </source>
</evidence>
<evidence type="ECO:0000256" key="4">
    <source>
        <dbReference type="ARBA" id="ARBA00035204"/>
    </source>
</evidence>
<protein>
    <recommendedName>
        <fullName evidence="4 5">Large ribosomal subunit protein uL29</fullName>
    </recommendedName>
</protein>
<dbReference type="GO" id="GO:1990904">
    <property type="term" value="C:ribonucleoprotein complex"/>
    <property type="evidence" value="ECO:0007669"/>
    <property type="project" value="UniProtKB-KW"/>
</dbReference>
<dbReference type="HAMAP" id="MF_00374">
    <property type="entry name" value="Ribosomal_uL29"/>
    <property type="match status" value="1"/>
</dbReference>
<evidence type="ECO:0000256" key="1">
    <source>
        <dbReference type="ARBA" id="ARBA00009254"/>
    </source>
</evidence>
<evidence type="ECO:0000256" key="3">
    <source>
        <dbReference type="ARBA" id="ARBA00023274"/>
    </source>
</evidence>
<comment type="similarity">
    <text evidence="1 5">Belongs to the universal ribosomal protein uL29 family.</text>
</comment>
<dbReference type="InterPro" id="IPR001854">
    <property type="entry name" value="Ribosomal_uL29"/>
</dbReference>
<dbReference type="GO" id="GO:0003735">
    <property type="term" value="F:structural constituent of ribosome"/>
    <property type="evidence" value="ECO:0007669"/>
    <property type="project" value="InterPro"/>
</dbReference>